<dbReference type="SFLD" id="SFLDG01148">
    <property type="entry name" value="Xi_(cytGST)"/>
    <property type="match status" value="1"/>
</dbReference>
<dbReference type="PROSITE" id="PS50405">
    <property type="entry name" value="GST_CTER"/>
    <property type="match status" value="1"/>
</dbReference>
<dbReference type="RefSeq" id="WP_046049413.1">
    <property type="nucleotide sequence ID" value="NZ_LACD01000038.1"/>
</dbReference>
<dbReference type="InterPro" id="IPR040079">
    <property type="entry name" value="Glutathione_S-Trfase"/>
</dbReference>
<proteinExistence type="predicted"/>
<dbReference type="InterPro" id="IPR016639">
    <property type="entry name" value="GST_Omega/GSH"/>
</dbReference>
<dbReference type="AlphaFoldDB" id="A0A0F4STQ9"/>
<dbReference type="FunFam" id="3.40.30.10:FF:000058">
    <property type="entry name" value="Glutathione S-transferase, omega"/>
    <property type="match status" value="1"/>
</dbReference>
<accession>A0A0F4STQ9</accession>
<dbReference type="PIRSF" id="PIRSF015753">
    <property type="entry name" value="GST"/>
    <property type="match status" value="1"/>
</dbReference>
<evidence type="ECO:0000313" key="5">
    <source>
        <dbReference type="EMBL" id="KJZ35284.1"/>
    </source>
</evidence>
<dbReference type="InterPro" id="IPR010987">
    <property type="entry name" value="Glutathione-S-Trfase_C-like"/>
</dbReference>
<dbReference type="SUPFAM" id="SSF47616">
    <property type="entry name" value="GST C-terminal domain-like"/>
    <property type="match status" value="1"/>
</dbReference>
<dbReference type="InterPro" id="IPR004045">
    <property type="entry name" value="Glutathione_S-Trfase_N"/>
</dbReference>
<gene>
    <name evidence="5" type="ORF">VC34_27605</name>
</gene>
<dbReference type="FunFam" id="1.20.1050.10:FF:000019">
    <property type="entry name" value="Glutathione S-transferase, omega"/>
    <property type="match status" value="1"/>
</dbReference>
<evidence type="ECO:0000256" key="3">
    <source>
        <dbReference type="PIRSR" id="PIRSR015753-3"/>
    </source>
</evidence>
<dbReference type="Proteomes" id="UP000033500">
    <property type="component" value="Unassembled WGS sequence"/>
</dbReference>
<evidence type="ECO:0000256" key="1">
    <source>
        <dbReference type="PIRSR" id="PIRSR015753-1"/>
    </source>
</evidence>
<feature type="binding site" evidence="2">
    <location>
        <begin position="128"/>
        <end position="131"/>
    </location>
    <ligand>
        <name>glutathione</name>
        <dbReference type="ChEBI" id="CHEBI:57925"/>
    </ligand>
</feature>
<name>A0A0F4STQ9_PSEFL</name>
<dbReference type="InterPro" id="IPR047047">
    <property type="entry name" value="GST_Omega-like_C"/>
</dbReference>
<dbReference type="PATRIC" id="fig|294.131.peg.4552"/>
<dbReference type="SUPFAM" id="SSF52833">
    <property type="entry name" value="Thioredoxin-like"/>
    <property type="match status" value="1"/>
</dbReference>
<feature type="active site" description="Nucleophile" evidence="1">
    <location>
        <position position="62"/>
    </location>
</feature>
<dbReference type="InterPro" id="IPR036282">
    <property type="entry name" value="Glutathione-S-Trfase_C_sf"/>
</dbReference>
<dbReference type="Pfam" id="PF13410">
    <property type="entry name" value="GST_C_2"/>
    <property type="match status" value="1"/>
</dbReference>
<evidence type="ECO:0000259" key="4">
    <source>
        <dbReference type="PROSITE" id="PS50405"/>
    </source>
</evidence>
<dbReference type="GO" id="GO:0005737">
    <property type="term" value="C:cytoplasm"/>
    <property type="evidence" value="ECO:0007669"/>
    <property type="project" value="TreeGrafter"/>
</dbReference>
<dbReference type="PANTHER" id="PTHR32419">
    <property type="entry name" value="GLUTATHIONYL-HYDROQUINONE REDUCTASE"/>
    <property type="match status" value="1"/>
</dbReference>
<evidence type="ECO:0000256" key="2">
    <source>
        <dbReference type="PIRSR" id="PIRSR015753-2"/>
    </source>
</evidence>
<dbReference type="EMBL" id="LACD01000038">
    <property type="protein sequence ID" value="KJZ35284.1"/>
    <property type="molecule type" value="Genomic_DNA"/>
</dbReference>
<dbReference type="SFLD" id="SFLDG01206">
    <property type="entry name" value="Xi.1"/>
    <property type="match status" value="1"/>
</dbReference>
<dbReference type="CDD" id="cd03190">
    <property type="entry name" value="GST_C_Omega_like"/>
    <property type="match status" value="1"/>
</dbReference>
<dbReference type="SFLD" id="SFLDS00019">
    <property type="entry name" value="Glutathione_Transferase_(cytos"/>
    <property type="match status" value="1"/>
</dbReference>
<comment type="caution">
    <text evidence="5">The sequence shown here is derived from an EMBL/GenBank/DDBJ whole genome shotgun (WGS) entry which is preliminary data.</text>
</comment>
<feature type="domain" description="GST C-terminal" evidence="4">
    <location>
        <begin position="170"/>
        <end position="294"/>
    </location>
</feature>
<dbReference type="Pfam" id="PF13409">
    <property type="entry name" value="GST_N_2"/>
    <property type="match status" value="1"/>
</dbReference>
<dbReference type="Gene3D" id="1.20.1050.10">
    <property type="match status" value="1"/>
</dbReference>
<feature type="site" description="Lowers pKa of active site Cys" evidence="3">
    <location>
        <position position="251"/>
    </location>
</feature>
<feature type="binding site" evidence="2">
    <location>
        <begin position="146"/>
        <end position="147"/>
    </location>
    <ligand>
        <name>glutathione</name>
        <dbReference type="ChEBI" id="CHEBI:57925"/>
    </ligand>
</feature>
<feature type="site" description="Lowers pKa of active site Cys" evidence="3">
    <location>
        <position position="294"/>
    </location>
</feature>
<feature type="binding site" evidence="2">
    <location>
        <position position="95"/>
    </location>
    <ligand>
        <name>glutathione</name>
        <dbReference type="ChEBI" id="CHEBI:57925"/>
    </ligand>
</feature>
<reference evidence="5 6" key="1">
    <citation type="submission" date="2015-03" db="EMBL/GenBank/DDBJ databases">
        <title>Comparative genomics of Pseudomonas insights into diversity of traits involved in vanlence and defense.</title>
        <authorList>
            <person name="Qin Y."/>
        </authorList>
    </citation>
    <scope>NUCLEOTIDE SEQUENCE [LARGE SCALE GENOMIC DNA]</scope>
    <source>
        <strain evidence="5 6">C3</strain>
    </source>
</reference>
<dbReference type="GO" id="GO:0004364">
    <property type="term" value="F:glutathione transferase activity"/>
    <property type="evidence" value="ECO:0007669"/>
    <property type="project" value="InterPro"/>
</dbReference>
<feature type="active site" description="Proton donor/acceptor" evidence="1">
    <location>
        <position position="193"/>
    </location>
</feature>
<dbReference type="Gene3D" id="3.40.30.10">
    <property type="entry name" value="Glutaredoxin"/>
    <property type="match status" value="1"/>
</dbReference>
<organism evidence="5 6">
    <name type="scientific">Pseudomonas fluorescens</name>
    <dbReference type="NCBI Taxonomy" id="294"/>
    <lineage>
        <taxon>Bacteria</taxon>
        <taxon>Pseudomonadati</taxon>
        <taxon>Pseudomonadota</taxon>
        <taxon>Gammaproteobacteria</taxon>
        <taxon>Pseudomonadales</taxon>
        <taxon>Pseudomonadaceae</taxon>
        <taxon>Pseudomonas</taxon>
    </lineage>
</organism>
<sequence>MGLLVEGRWHDQWYESGKDGTFQREQAQRRNWLTADGKPGPTGVGGFTAEAGRYHLYVSLACPWAHRTLILRKLKGLESLIDVSVVSWLMLENGWTFDQKLGSTGDKLDHFNFMHQRYAADTADYTGRVTVPVLWDKQQNRIVNNESAEIIRMFNNAFDDLTGNDLDFYPAPLRGEIDALNERIYPAVNNGVYRAGFATSQQAYEEAFDGLFEELDRLEQLLGANRYLTGEYLTEADIRLFTTLIRFDAVYYGHFKCNLRRIADYPNLSNWLREIYQWPGIAETVDFEHIKNHYYGSHKTINPTGIVPKGPAQEFTTPHDRERLSGKGVWRKAQV</sequence>
<dbReference type="PANTHER" id="PTHR32419:SF6">
    <property type="entry name" value="GLUTATHIONE S-TRANSFERASE OMEGA-LIKE 1-RELATED"/>
    <property type="match status" value="1"/>
</dbReference>
<dbReference type="InterPro" id="IPR036249">
    <property type="entry name" value="Thioredoxin-like_sf"/>
</dbReference>
<protein>
    <submittedName>
        <fullName evidence="5">Glutathionyl-hydroquinone reductase YqjG</fullName>
    </submittedName>
</protein>
<evidence type="ECO:0000313" key="6">
    <source>
        <dbReference type="Proteomes" id="UP000033500"/>
    </source>
</evidence>